<feature type="domain" description="Organic solvent tolerance-like N-terminal" evidence="3">
    <location>
        <begin position="5"/>
        <end position="147"/>
    </location>
</feature>
<evidence type="ECO:0000313" key="4">
    <source>
        <dbReference type="EMBL" id="BAV94233.1"/>
    </source>
</evidence>
<gene>
    <name evidence="4" type="ORF">JBKA6_0220</name>
</gene>
<dbReference type="GO" id="GO:0009279">
    <property type="term" value="C:cell outer membrane"/>
    <property type="evidence" value="ECO:0007669"/>
    <property type="project" value="TreeGrafter"/>
</dbReference>
<dbReference type="InterPro" id="IPR052037">
    <property type="entry name" value="LPS_export_LptA"/>
</dbReference>
<accession>A0A1J1DWI9</accession>
<dbReference type="Gene3D" id="2.60.450.10">
    <property type="entry name" value="Lipopolysaccharide (LPS) transport protein A like domain"/>
    <property type="match status" value="2"/>
</dbReference>
<keyword evidence="5" id="KW-1185">Reference proteome</keyword>
<dbReference type="Pfam" id="PF13100">
    <property type="entry name" value="OstA_2"/>
    <property type="match status" value="1"/>
</dbReference>
<sequence length="476" mass="55126">MIGSKDLDIQRLIGNVKFSHEGSIMDCDSAHFDTKSNIMRAFSNVVINQGDSVFAYSDYAFYEGDKSLAKLYENVKLKTHTLSELTTDSLFFDRKKQEAFYLNGGHLKDSLNTLVSKEGYYYMERKKIAFFKDIVLKNNDGYTMYSDTVYHDIAQKNITVCGPSKIENKDGDINFIYGIYNTSENTAFFDKRPILKYDNRTLEADSLIYNRETEHSTYMGNVEIIDTINSVIINSERVDVFNKLDSCAVTINPMVTFILKEDSLFMHSDKIIVKGDSIGNKLLRAFNNVKFYKDDLQGKCDSVSFRESNRTLNMEVDPVIWADEYQLTADRISIKIDEKTDKLDSIKMLENSFIVSKQEDDRFNQIKGKNMYGSFRDNQLYKLFIDGNSQSLYYLKDEQENLLGVDKSNSVYINITFQENKLSSISYIKDVDSKVFPIDKIPINARKLRNFIWKENERPKSKVDIFKKDTLQLKNE</sequence>
<protein>
    <submittedName>
        <fullName evidence="4">Organic solvent tolerance superfamily protein</fullName>
    </submittedName>
</protein>
<feature type="domain" description="Organic solvent tolerance-like N-terminal" evidence="2">
    <location>
        <begin position="202"/>
        <end position="339"/>
    </location>
</feature>
<evidence type="ECO:0000256" key="1">
    <source>
        <dbReference type="ARBA" id="ARBA00022729"/>
    </source>
</evidence>
<dbReference type="Proteomes" id="UP000243197">
    <property type="component" value="Chromosome"/>
</dbReference>
<proteinExistence type="predicted"/>
<name>A0A1J1DWI9_9FLAO</name>
<dbReference type="PANTHER" id="PTHR36504">
    <property type="entry name" value="LIPOPOLYSACCHARIDE EXPORT SYSTEM PROTEIN LPTA"/>
    <property type="match status" value="1"/>
</dbReference>
<evidence type="ECO:0000259" key="3">
    <source>
        <dbReference type="Pfam" id="PF13100"/>
    </source>
</evidence>
<dbReference type="PANTHER" id="PTHR36504:SF1">
    <property type="entry name" value="LIPOPOLYSACCHARIDE EXPORT SYSTEM PROTEIN LPTA"/>
    <property type="match status" value="1"/>
</dbReference>
<dbReference type="InterPro" id="IPR005653">
    <property type="entry name" value="OstA-like_N"/>
</dbReference>
<dbReference type="Pfam" id="PF03968">
    <property type="entry name" value="LptD_N"/>
    <property type="match status" value="1"/>
</dbReference>
<dbReference type="AlphaFoldDB" id="A0A1J1DWI9"/>
<dbReference type="GO" id="GO:0017089">
    <property type="term" value="F:glycolipid transfer activity"/>
    <property type="evidence" value="ECO:0007669"/>
    <property type="project" value="TreeGrafter"/>
</dbReference>
<dbReference type="KEGG" id="ise:JBKA6_0220"/>
<keyword evidence="1" id="KW-0732">Signal</keyword>
<dbReference type="GO" id="GO:0030288">
    <property type="term" value="C:outer membrane-bounded periplasmic space"/>
    <property type="evidence" value="ECO:0007669"/>
    <property type="project" value="TreeGrafter"/>
</dbReference>
<dbReference type="EMBL" id="AP014564">
    <property type="protein sequence ID" value="BAV94233.1"/>
    <property type="molecule type" value="Genomic_DNA"/>
</dbReference>
<reference evidence="4 5" key="1">
    <citation type="submission" date="2014-03" db="EMBL/GenBank/DDBJ databases">
        <title>complete genome sequence of Flavobacteriaceae bacterium JBKA-6.</title>
        <authorList>
            <person name="Takano T."/>
            <person name="Nakamura Y."/>
            <person name="Takuma S."/>
            <person name="Yasuike M."/>
            <person name="Matsuyama T."/>
            <person name="Sakai T."/>
            <person name="Fujiwara A."/>
            <person name="Kimoto K."/>
            <person name="Fukuda Y."/>
            <person name="Kondo H."/>
            <person name="Hirono I."/>
            <person name="Nakayasu C."/>
        </authorList>
    </citation>
    <scope>NUCLEOTIDE SEQUENCE [LARGE SCALE GENOMIC DNA]</scope>
    <source>
        <strain evidence="4 5">JBKA-6</strain>
    </source>
</reference>
<evidence type="ECO:0000259" key="2">
    <source>
        <dbReference type="Pfam" id="PF03968"/>
    </source>
</evidence>
<evidence type="ECO:0000313" key="5">
    <source>
        <dbReference type="Proteomes" id="UP000243197"/>
    </source>
</evidence>
<dbReference type="GO" id="GO:0015920">
    <property type="term" value="P:lipopolysaccharide transport"/>
    <property type="evidence" value="ECO:0007669"/>
    <property type="project" value="TreeGrafter"/>
</dbReference>
<organism evidence="4 5">
    <name type="scientific">Ichthyobacterium seriolicida</name>
    <dbReference type="NCBI Taxonomy" id="242600"/>
    <lineage>
        <taxon>Bacteria</taxon>
        <taxon>Pseudomonadati</taxon>
        <taxon>Bacteroidota</taxon>
        <taxon>Flavobacteriia</taxon>
        <taxon>Flavobacteriales</taxon>
        <taxon>Ichthyobacteriaceae</taxon>
        <taxon>Ichthyobacterium</taxon>
    </lineage>
</organism>